<name>A6W7I0_KINRD</name>
<feature type="compositionally biased region" description="Basic residues" evidence="1">
    <location>
        <begin position="213"/>
        <end position="245"/>
    </location>
</feature>
<feature type="compositionally biased region" description="Basic and acidic residues" evidence="1">
    <location>
        <begin position="297"/>
        <end position="311"/>
    </location>
</feature>
<evidence type="ECO:0000313" key="3">
    <source>
        <dbReference type="EMBL" id="ABS02769.1"/>
    </source>
</evidence>
<dbReference type="Proteomes" id="UP000001116">
    <property type="component" value="Chromosome"/>
</dbReference>
<sequence>MRRQRALRHGVRLFGRARGGGAPPSRDRGRGGSPVRSGLRHSAEGPPARGAGRGGSAGAPRRVSPRTRPPEVVAHGRGDPPRSGRTRRETPAGPVPPRRGPGLRRRGGPPAHRPRPRRPDQRHRALAGPRGGRRQRPGPARPQRARRAPERLRRRGRGGLPRRRPRRRRHGLARRRRAHRAHRGRGRPRRAPRGHDDRRHRHRRGPAGGRRLAGQHHRRGQRHPHLAHRLRRGPRRGGRGRPPRRDRRDLPGSRSGHPELGGGGARRPPPLGGPAGRRRGRAGRPGGARAAAHPPPHRPEARVTPRPRERAARAATALLAVGLLAGCAQLPVVDAPAPAPAGREPLVLEPAQATRVVAAATAVLEAGADPAAVDLEALGTRVSGPELALRTAAHAVAAAGATPAVTGGADDFEPITSILPRQEEFPRWFATVTAAGADQAPSLVVLRSPSAREPYAVWATPSLLPGVSLPTLAAPADGVAAVAADETTNLPLSPRAAAEHYADVLTRGAASEHAGEFAPDAYRDGVETATRTESEALAAAGGTFTQERSVQPDGVLGVRTRDGGALVVAAFSWSSTSAGPAGGRSGTLDPALAALAGRTEALSATVVRQEVVVLNLPPGGGTVSVLAAESGPTSVTVR</sequence>
<organism evidence="3 4">
    <name type="scientific">Kineococcus radiotolerans (strain ATCC BAA-149 / DSM 14245 / SRS30216)</name>
    <dbReference type="NCBI Taxonomy" id="266940"/>
    <lineage>
        <taxon>Bacteria</taxon>
        <taxon>Bacillati</taxon>
        <taxon>Actinomycetota</taxon>
        <taxon>Actinomycetes</taxon>
        <taxon>Kineosporiales</taxon>
        <taxon>Kineosporiaceae</taxon>
        <taxon>Kineococcus</taxon>
    </lineage>
</organism>
<gene>
    <name evidence="3" type="ordered locus">Krad_1281</name>
</gene>
<dbReference type="Pfam" id="PF26366">
    <property type="entry name" value="DUF8094"/>
    <property type="match status" value="1"/>
</dbReference>
<feature type="compositionally biased region" description="Basic residues" evidence="1">
    <location>
        <begin position="124"/>
        <end position="136"/>
    </location>
</feature>
<dbReference type="AlphaFoldDB" id="A6W7I0"/>
<evidence type="ECO:0000313" key="4">
    <source>
        <dbReference type="Proteomes" id="UP000001116"/>
    </source>
</evidence>
<keyword evidence="4" id="KW-1185">Reference proteome</keyword>
<feature type="compositionally biased region" description="Basic and acidic residues" evidence="1">
    <location>
        <begin position="74"/>
        <end position="90"/>
    </location>
</feature>
<dbReference type="STRING" id="266940.Krad_1281"/>
<evidence type="ECO:0000256" key="1">
    <source>
        <dbReference type="SAM" id="MobiDB-lite"/>
    </source>
</evidence>
<feature type="domain" description="DUF8094" evidence="2">
    <location>
        <begin position="371"/>
        <end position="631"/>
    </location>
</feature>
<evidence type="ECO:0000259" key="2">
    <source>
        <dbReference type="Pfam" id="PF26366"/>
    </source>
</evidence>
<dbReference type="InterPro" id="IPR058407">
    <property type="entry name" value="DUF8094"/>
</dbReference>
<protein>
    <recommendedName>
        <fullName evidence="2">DUF8094 domain-containing protein</fullName>
    </recommendedName>
</protein>
<reference evidence="4" key="1">
    <citation type="journal article" date="2008" name="PLoS ONE">
        <title>Survival in nuclear waste, extreme resistance, and potential applications gleaned from the genome sequence of Kineococcus radiotolerans SRS30216.</title>
        <authorList>
            <person name="Bagwell C.E."/>
            <person name="Bhat S."/>
            <person name="Hawkins G.M."/>
            <person name="Smith B.W."/>
            <person name="Biswas T."/>
            <person name="Hoover T.R."/>
            <person name="Saunders E."/>
            <person name="Han C.S."/>
            <person name="Tsodikov O.V."/>
            <person name="Shimkets L.J."/>
        </authorList>
    </citation>
    <scope>NUCLEOTIDE SEQUENCE [LARGE SCALE GENOMIC DNA]</scope>
    <source>
        <strain evidence="4">ATCC BAA-149 / DSM 14245 / SRS30216</strain>
    </source>
</reference>
<accession>A6W7I0</accession>
<dbReference type="EMBL" id="CP000750">
    <property type="protein sequence ID" value="ABS02769.1"/>
    <property type="molecule type" value="Genomic_DNA"/>
</dbReference>
<feature type="compositionally biased region" description="Basic residues" evidence="1">
    <location>
        <begin position="1"/>
        <end position="11"/>
    </location>
</feature>
<feature type="compositionally biased region" description="Basic residues" evidence="1">
    <location>
        <begin position="152"/>
        <end position="205"/>
    </location>
</feature>
<feature type="region of interest" description="Disordered" evidence="1">
    <location>
        <begin position="1"/>
        <end position="311"/>
    </location>
</feature>
<dbReference type="KEGG" id="kra:Krad_1281"/>
<dbReference type="eggNOG" id="ENOG502ZCCY">
    <property type="taxonomic scope" value="Bacteria"/>
</dbReference>
<dbReference type="HOGENOM" id="CLU_428827_0_0_11"/>
<proteinExistence type="predicted"/>
<feature type="compositionally biased region" description="Basic residues" evidence="1">
    <location>
        <begin position="101"/>
        <end position="116"/>
    </location>
</feature>